<comment type="caution">
    <text evidence="1">The sequence shown here is derived from an EMBL/GenBank/DDBJ whole genome shotgun (WGS) entry which is preliminary data.</text>
</comment>
<protein>
    <submittedName>
        <fullName evidence="1">Uncharacterized protein</fullName>
    </submittedName>
</protein>
<evidence type="ECO:0000313" key="1">
    <source>
        <dbReference type="EMBL" id="KAB2577204.1"/>
    </source>
</evidence>
<dbReference type="EMBL" id="VCHE01000018">
    <property type="protein sequence ID" value="KAB2577204.1"/>
    <property type="molecule type" value="Genomic_DNA"/>
</dbReference>
<evidence type="ECO:0000313" key="2">
    <source>
        <dbReference type="Proteomes" id="UP000325902"/>
    </source>
</evidence>
<reference evidence="1 2" key="1">
    <citation type="journal article" date="2019" name="Sci. Rep.">
        <title>A multi-omics analysis of the grapevine pathogen Lasiodiplodia theobromae reveals that temperature affects the expression of virulence- and pathogenicity-related genes.</title>
        <authorList>
            <person name="Felix C."/>
            <person name="Meneses R."/>
            <person name="Goncalves M.F.M."/>
            <person name="Tilleman L."/>
            <person name="Duarte A.S."/>
            <person name="Jorrin-Novo J.V."/>
            <person name="Van de Peer Y."/>
            <person name="Deforce D."/>
            <person name="Van Nieuwerburgh F."/>
            <person name="Esteves A.C."/>
            <person name="Alves A."/>
        </authorList>
    </citation>
    <scope>NUCLEOTIDE SEQUENCE [LARGE SCALE GENOMIC DNA]</scope>
    <source>
        <strain evidence="1 2">LA-SOL3</strain>
    </source>
</reference>
<sequence>MLEAEWQDQVMVLQWELRKLNGPKSKWDFSDQFWAEWLERRNLSKGPSTNYLWYTRAPSWDDKVSSDGFGNMIEAQDRSQIPSFLLTQDGKAIDIFSKPEKTWFPNLKAYLVLNRAALLHEMECANRVHDGTFSTNREHDVYIKNHNGRFIVEVTINTGGYGMEQLAVMPKIGNHPECDLTKVAHRADTNFKIFHEEVMPLSGRISFRVSKHMNPEHRDNILKDSRGSYLYNLLNDKKVKQTLTPVLTGF</sequence>
<dbReference type="Proteomes" id="UP000325902">
    <property type="component" value="Unassembled WGS sequence"/>
</dbReference>
<name>A0A5N5DJZ5_9PEZI</name>
<gene>
    <name evidence="1" type="ORF">DBV05_g4096</name>
</gene>
<organism evidence="1 2">
    <name type="scientific">Lasiodiplodia theobromae</name>
    <dbReference type="NCBI Taxonomy" id="45133"/>
    <lineage>
        <taxon>Eukaryota</taxon>
        <taxon>Fungi</taxon>
        <taxon>Dikarya</taxon>
        <taxon>Ascomycota</taxon>
        <taxon>Pezizomycotina</taxon>
        <taxon>Dothideomycetes</taxon>
        <taxon>Dothideomycetes incertae sedis</taxon>
        <taxon>Botryosphaeriales</taxon>
        <taxon>Botryosphaeriaceae</taxon>
        <taxon>Lasiodiplodia</taxon>
    </lineage>
</organism>
<proteinExistence type="predicted"/>
<accession>A0A5N5DJZ5</accession>
<keyword evidence="2" id="KW-1185">Reference proteome</keyword>
<dbReference type="AlphaFoldDB" id="A0A5N5DJZ5"/>